<evidence type="ECO:0008006" key="3">
    <source>
        <dbReference type="Google" id="ProtNLM"/>
    </source>
</evidence>
<proteinExistence type="predicted"/>
<dbReference type="InterPro" id="IPR024019">
    <property type="entry name" value="CHP04096"/>
</dbReference>
<evidence type="ECO:0000313" key="2">
    <source>
        <dbReference type="Proteomes" id="UP000019276"/>
    </source>
</evidence>
<dbReference type="EMBL" id="ARZY01000024">
    <property type="protein sequence ID" value="EWH09391.1"/>
    <property type="molecule type" value="Genomic_DNA"/>
</dbReference>
<comment type="caution">
    <text evidence="1">The sequence shown here is derived from an EMBL/GenBank/DDBJ whole genome shotgun (WGS) entry which is preliminary data.</text>
</comment>
<reference evidence="1 2" key="1">
    <citation type="journal article" date="2014" name="Genome Announc.">
        <title>Draft Genome Sequence of the Agar-Degrading Bacterium Catenovulum sp. Strain DS-2, Isolated from Intestines of Haliotis diversicolor.</title>
        <authorList>
            <person name="Shan D."/>
            <person name="Li X."/>
            <person name="Gu Z."/>
            <person name="Wei G."/>
            <person name="Gao Z."/>
            <person name="Shao Z."/>
        </authorList>
    </citation>
    <scope>NUCLEOTIDE SEQUENCE [LARGE SCALE GENOMIC DNA]</scope>
    <source>
        <strain evidence="1 2">DS-2</strain>
    </source>
</reference>
<sequence length="679" mass="78607">MDAEQFKQLVAQLKVGKKLPDAIYFHKDAFDEAPKPLCNFIKTVAKALKIEESQWNLVKVFKKDFRLSLLNYPKFYQDAYPALEQSVNVDLVKLSHRITNYQGQGNPPILHRKETMLPENHPKVEEFSLITQEGEAAGLYANPRLIGFKQTWERLIAKHGYELVDGRLFRNSALTSHDTEEQQIDRHKTALVRHELSAPMKNLAKHGFLNGDYSIFDYGCGRGDDLRELEAHGLDALGWDPNFAPDHDKIHSDIVNLGFVINVIEDQDERIDAVLGAWELADKLLVVSAMLANESYLAQFTPYKDGVITSRNTFQKYYSQAELKGYLERVLQEEPVAISPGIFYIFKDKQLEQEFLQNRHKRHYQWKHLTAPKPTNTDNARILFTKHTELFESFWLCCLAYGRIPAESEFTESSKIKEIIGTHRKAFNLVSNWFGLEEFELAAKMRKEDLLIYFALAMFDKRKPYTQQSNDLKRDIKAFFGTYKIAQIESKDLLFQIADTKKITEEALLANNYLPASKLEYENDIAHSLTFHKKFLDDLSPLLRIYVLAALQLYGELDDIQLVKIHLTSGKVTLLGYEDFDSTPLPQLKERVKIKMAEQGVDFFDYIVAEKRPLLLNKIDYIDETFDDYKKQKAFNKRLQLVLSNSNNAEFFLNRTSLYSILKKSHVSLKGYSFYHSNN</sequence>
<name>W7QBM9_9ALTE</name>
<dbReference type="Proteomes" id="UP000019276">
    <property type="component" value="Unassembled WGS sequence"/>
</dbReference>
<accession>W7QBM9</accession>
<dbReference type="eggNOG" id="COG0500">
    <property type="taxonomic scope" value="Bacteria"/>
</dbReference>
<protein>
    <recommendedName>
        <fullName evidence="3">DNA phosphorothioation-associated methyltransferase</fullName>
    </recommendedName>
</protein>
<keyword evidence="2" id="KW-1185">Reference proteome</keyword>
<gene>
    <name evidence="1" type="ORF">DS2_12684</name>
</gene>
<organism evidence="1 2">
    <name type="scientific">Catenovulum agarivorans DS-2</name>
    <dbReference type="NCBI Taxonomy" id="1328313"/>
    <lineage>
        <taxon>Bacteria</taxon>
        <taxon>Pseudomonadati</taxon>
        <taxon>Pseudomonadota</taxon>
        <taxon>Gammaproteobacteria</taxon>
        <taxon>Alteromonadales</taxon>
        <taxon>Alteromonadaceae</taxon>
        <taxon>Catenovulum</taxon>
    </lineage>
</organism>
<evidence type="ECO:0000313" key="1">
    <source>
        <dbReference type="EMBL" id="EWH09391.1"/>
    </source>
</evidence>
<dbReference type="NCBIfam" id="TIGR04096">
    <property type="entry name" value="dnd_rel_methyl"/>
    <property type="match status" value="1"/>
</dbReference>
<dbReference type="AlphaFoldDB" id="W7QBM9"/>
<dbReference type="RefSeq" id="WP_035015192.1">
    <property type="nucleotide sequence ID" value="NZ_ARZY01000024.1"/>
</dbReference>
<dbReference type="STRING" id="1328313.DS2_12684"/>
<dbReference type="OrthoDB" id="224775at2"/>